<sequence length="170" mass="18996">MVKFTTTIHKFDSQGEKTGWTYIEIPADLAQELKPGNKQSFRVKGKLDKHPIQAVALMPMGGGSFIMPLNATMRKAIGKRQGAMLQVQLAVDDNPEPVSCPELMECLADDPDALSFFNSLTKGHRNYFMQWINSAKTQPTREKRITQAVVALGRKQGFPEMVRAQKGSRM</sequence>
<dbReference type="SUPFAM" id="SSF141694">
    <property type="entry name" value="AF2212/PG0164-like"/>
    <property type="match status" value="1"/>
</dbReference>
<dbReference type="AlphaFoldDB" id="A0A562SZC4"/>
<dbReference type="RefSeq" id="WP_145716625.1">
    <property type="nucleotide sequence ID" value="NZ_BAAAFY010000004.1"/>
</dbReference>
<dbReference type="Proteomes" id="UP000316778">
    <property type="component" value="Unassembled WGS sequence"/>
</dbReference>
<accession>A0A562SZC4</accession>
<dbReference type="Pfam" id="PF08922">
    <property type="entry name" value="DUF1905"/>
    <property type="match status" value="1"/>
</dbReference>
<evidence type="ECO:0000313" key="2">
    <source>
        <dbReference type="Proteomes" id="UP000316778"/>
    </source>
</evidence>
<comment type="caution">
    <text evidence="1">The sequence shown here is derived from an EMBL/GenBank/DDBJ whole genome shotgun (WGS) entry which is preliminary data.</text>
</comment>
<gene>
    <name evidence="1" type="ORF">LX66_3917</name>
</gene>
<dbReference type="Gene3D" id="2.40.30.100">
    <property type="entry name" value="AF2212/PG0164-like"/>
    <property type="match status" value="1"/>
</dbReference>
<name>A0A562SZC4_CHIJA</name>
<dbReference type="EMBL" id="VLLG01000004">
    <property type="protein sequence ID" value="TWI86655.1"/>
    <property type="molecule type" value="Genomic_DNA"/>
</dbReference>
<dbReference type="OrthoDB" id="680797at2"/>
<keyword evidence="2" id="KW-1185">Reference proteome</keyword>
<dbReference type="InterPro" id="IPR037079">
    <property type="entry name" value="AF2212/PG0164-like_sf"/>
</dbReference>
<proteinExistence type="predicted"/>
<dbReference type="Pfam" id="PF13376">
    <property type="entry name" value="OmdA"/>
    <property type="match status" value="1"/>
</dbReference>
<evidence type="ECO:0000313" key="1">
    <source>
        <dbReference type="EMBL" id="TWI86655.1"/>
    </source>
</evidence>
<protein>
    <submittedName>
        <fullName evidence="1">Bacteriocin resistance YdeI/OmpD-like protein</fullName>
    </submittedName>
</protein>
<reference evidence="1 2" key="1">
    <citation type="journal article" date="2013" name="Stand. Genomic Sci.">
        <title>Genomic Encyclopedia of Type Strains, Phase I: The one thousand microbial genomes (KMG-I) project.</title>
        <authorList>
            <person name="Kyrpides N.C."/>
            <person name="Woyke T."/>
            <person name="Eisen J.A."/>
            <person name="Garrity G."/>
            <person name="Lilburn T.G."/>
            <person name="Beck B.J."/>
            <person name="Whitman W.B."/>
            <person name="Hugenholtz P."/>
            <person name="Klenk H.P."/>
        </authorList>
    </citation>
    <scope>NUCLEOTIDE SEQUENCE [LARGE SCALE GENOMIC DNA]</scope>
    <source>
        <strain evidence="1 2">DSM 13484</strain>
    </source>
</reference>
<dbReference type="InterPro" id="IPR015018">
    <property type="entry name" value="DUF1905"/>
</dbReference>
<organism evidence="1 2">
    <name type="scientific">Chitinophaga japonensis</name>
    <name type="common">Flexibacter japonensis</name>
    <dbReference type="NCBI Taxonomy" id="104662"/>
    <lineage>
        <taxon>Bacteria</taxon>
        <taxon>Pseudomonadati</taxon>
        <taxon>Bacteroidota</taxon>
        <taxon>Chitinophagia</taxon>
        <taxon>Chitinophagales</taxon>
        <taxon>Chitinophagaceae</taxon>
        <taxon>Chitinophaga</taxon>
    </lineage>
</organism>